<dbReference type="EMBL" id="BNCO01000049">
    <property type="protein sequence ID" value="GIL62179.1"/>
    <property type="molecule type" value="Genomic_DNA"/>
</dbReference>
<evidence type="ECO:0000313" key="3">
    <source>
        <dbReference type="Proteomes" id="UP000747399"/>
    </source>
</evidence>
<name>A0A8J4BJW2_9CHLO</name>
<protein>
    <submittedName>
        <fullName evidence="2">Uncharacterized protein</fullName>
    </submittedName>
</protein>
<evidence type="ECO:0000313" key="2">
    <source>
        <dbReference type="EMBL" id="GIL62179.1"/>
    </source>
</evidence>
<dbReference type="Proteomes" id="UP000747399">
    <property type="component" value="Unassembled WGS sequence"/>
</dbReference>
<comment type="caution">
    <text evidence="2">The sequence shown here is derived from an EMBL/GenBank/DDBJ whole genome shotgun (WGS) entry which is preliminary data.</text>
</comment>
<feature type="compositionally biased region" description="Low complexity" evidence="1">
    <location>
        <begin position="145"/>
        <end position="158"/>
    </location>
</feature>
<feature type="non-terminal residue" evidence="2">
    <location>
        <position position="1"/>
    </location>
</feature>
<dbReference type="AlphaFoldDB" id="A0A8J4BJW2"/>
<gene>
    <name evidence="2" type="ORF">Vafri_16445</name>
</gene>
<organism evidence="2 3">
    <name type="scientific">Volvox africanus</name>
    <dbReference type="NCBI Taxonomy" id="51714"/>
    <lineage>
        <taxon>Eukaryota</taxon>
        <taxon>Viridiplantae</taxon>
        <taxon>Chlorophyta</taxon>
        <taxon>core chlorophytes</taxon>
        <taxon>Chlorophyceae</taxon>
        <taxon>CS clade</taxon>
        <taxon>Chlamydomonadales</taxon>
        <taxon>Volvocaceae</taxon>
        <taxon>Volvox</taxon>
    </lineage>
</organism>
<feature type="region of interest" description="Disordered" evidence="1">
    <location>
        <begin position="100"/>
        <end position="165"/>
    </location>
</feature>
<keyword evidence="3" id="KW-1185">Reference proteome</keyword>
<reference evidence="2" key="1">
    <citation type="journal article" date="2021" name="Proc. Natl. Acad. Sci. U.S.A.">
        <title>Three genomes in the algal genus Volvox reveal the fate of a haploid sex-determining region after a transition to homothallism.</title>
        <authorList>
            <person name="Yamamoto K."/>
            <person name="Hamaji T."/>
            <person name="Kawai-Toyooka H."/>
            <person name="Matsuzaki R."/>
            <person name="Takahashi F."/>
            <person name="Nishimura Y."/>
            <person name="Kawachi M."/>
            <person name="Noguchi H."/>
            <person name="Minakuchi Y."/>
            <person name="Umen J.G."/>
            <person name="Toyoda A."/>
            <person name="Nozaki H."/>
        </authorList>
    </citation>
    <scope>NUCLEOTIDE SEQUENCE</scope>
    <source>
        <strain evidence="2">NIES-3780</strain>
    </source>
</reference>
<feature type="compositionally biased region" description="Pro residues" evidence="1">
    <location>
        <begin position="134"/>
        <end position="144"/>
    </location>
</feature>
<accession>A0A8J4BJW2</accession>
<proteinExistence type="predicted"/>
<feature type="non-terminal residue" evidence="2">
    <location>
        <position position="165"/>
    </location>
</feature>
<sequence length="165" mass="16429">SSPQPVYDCVGPPPGSCLNPQGRMEPCAPRPRIANTGEPCSLPFTFRNATFYDCFTPPPDVAAAALASVAAADTGGGNGSGAPSSHEFCSTVPVSYDASELRPCLPLDPEVQQQPPPDQVGSSGGTLGAVAPPSSAPAPIPDFSPDPSSGSDLESGSRSGSGSGS</sequence>
<evidence type="ECO:0000256" key="1">
    <source>
        <dbReference type="SAM" id="MobiDB-lite"/>
    </source>
</evidence>